<gene>
    <name evidence="2" type="ORF">IRJ18_19020</name>
</gene>
<evidence type="ECO:0000313" key="2">
    <source>
        <dbReference type="EMBL" id="MBE9668471.1"/>
    </source>
</evidence>
<organism evidence="2 3">
    <name type="scientific">Mucilaginibacter boryungensis</name>
    <dbReference type="NCBI Taxonomy" id="768480"/>
    <lineage>
        <taxon>Bacteria</taxon>
        <taxon>Pseudomonadati</taxon>
        <taxon>Bacteroidota</taxon>
        <taxon>Sphingobacteriia</taxon>
        <taxon>Sphingobacteriales</taxon>
        <taxon>Sphingobacteriaceae</taxon>
        <taxon>Mucilaginibacter</taxon>
    </lineage>
</organism>
<protein>
    <submittedName>
        <fullName evidence="2">Uncharacterized protein</fullName>
    </submittedName>
</protein>
<keyword evidence="1" id="KW-1133">Transmembrane helix</keyword>
<evidence type="ECO:0000313" key="3">
    <source>
        <dbReference type="Proteomes" id="UP000632774"/>
    </source>
</evidence>
<feature type="transmembrane region" description="Helical" evidence="1">
    <location>
        <begin position="34"/>
        <end position="51"/>
    </location>
</feature>
<keyword evidence="1" id="KW-0812">Transmembrane</keyword>
<keyword evidence="1" id="KW-0472">Membrane</keyword>
<sequence length="68" mass="7368">MNKKLTKQFVAGVVLLVAGLVAVIRGIIEPSERSTLAGIALLIAAIFLLRGEDNNGRELMPIRVRARN</sequence>
<proteinExistence type="predicted"/>
<reference evidence="2 3" key="1">
    <citation type="submission" date="2020-10" db="EMBL/GenBank/DDBJ databases">
        <title>Mucilaginibacter mali sp. nov., isolated from rhizosphere soil of apple orchard.</title>
        <authorList>
            <person name="Lee J.-S."/>
            <person name="Kim H.S."/>
            <person name="Kim J.-S."/>
        </authorList>
    </citation>
    <scope>NUCLEOTIDE SEQUENCE [LARGE SCALE GENOMIC DNA]</scope>
    <source>
        <strain evidence="2 3">KCTC 23157</strain>
    </source>
</reference>
<evidence type="ECO:0000256" key="1">
    <source>
        <dbReference type="SAM" id="Phobius"/>
    </source>
</evidence>
<dbReference type="RefSeq" id="WP_194107872.1">
    <property type="nucleotide sequence ID" value="NZ_JADFFM010000002.1"/>
</dbReference>
<keyword evidence="3" id="KW-1185">Reference proteome</keyword>
<name>A0ABR9XMM8_9SPHI</name>
<accession>A0ABR9XMM8</accession>
<feature type="transmembrane region" description="Helical" evidence="1">
    <location>
        <begin position="9"/>
        <end position="28"/>
    </location>
</feature>
<dbReference type="Proteomes" id="UP000632774">
    <property type="component" value="Unassembled WGS sequence"/>
</dbReference>
<dbReference type="EMBL" id="JADFFM010000002">
    <property type="protein sequence ID" value="MBE9668471.1"/>
    <property type="molecule type" value="Genomic_DNA"/>
</dbReference>
<comment type="caution">
    <text evidence="2">The sequence shown here is derived from an EMBL/GenBank/DDBJ whole genome shotgun (WGS) entry which is preliminary data.</text>
</comment>